<evidence type="ECO:0000256" key="6">
    <source>
        <dbReference type="ARBA" id="ARBA00023004"/>
    </source>
</evidence>
<keyword evidence="7" id="KW-0503">Monooxygenase</keyword>
<comment type="caution">
    <text evidence="9">The sequence shown here is derived from an EMBL/GenBank/DDBJ whole genome shotgun (WGS) entry which is preliminary data.</text>
</comment>
<protein>
    <submittedName>
        <fullName evidence="9">Hypothetical cytochrome P450</fullName>
    </submittedName>
</protein>
<evidence type="ECO:0000313" key="9">
    <source>
        <dbReference type="EMBL" id="GIE94684.1"/>
    </source>
</evidence>
<accession>A0A919JWR4</accession>
<comment type="similarity">
    <text evidence="2">Belongs to the cytochrome P450 family.</text>
</comment>
<dbReference type="InterPro" id="IPR001128">
    <property type="entry name" value="Cyt_P450"/>
</dbReference>
<dbReference type="EMBL" id="BOMV01000017">
    <property type="protein sequence ID" value="GIE94684.1"/>
    <property type="molecule type" value="Genomic_DNA"/>
</dbReference>
<keyword evidence="6 8" id="KW-0408">Iron</keyword>
<evidence type="ECO:0000256" key="1">
    <source>
        <dbReference type="ARBA" id="ARBA00001971"/>
    </source>
</evidence>
<reference evidence="9" key="1">
    <citation type="submission" date="2021-01" db="EMBL/GenBank/DDBJ databases">
        <title>Whole genome shotgun sequence of Actinoplanes rishiriensis NBRC 108556.</title>
        <authorList>
            <person name="Komaki H."/>
            <person name="Tamura T."/>
        </authorList>
    </citation>
    <scope>NUCLEOTIDE SEQUENCE</scope>
    <source>
        <strain evidence="9">NBRC 108556</strain>
    </source>
</reference>
<organism evidence="9 10">
    <name type="scientific">Paractinoplanes rishiriensis</name>
    <dbReference type="NCBI Taxonomy" id="1050105"/>
    <lineage>
        <taxon>Bacteria</taxon>
        <taxon>Bacillati</taxon>
        <taxon>Actinomycetota</taxon>
        <taxon>Actinomycetes</taxon>
        <taxon>Micromonosporales</taxon>
        <taxon>Micromonosporaceae</taxon>
        <taxon>Paractinoplanes</taxon>
    </lineage>
</organism>
<dbReference type="AlphaFoldDB" id="A0A919JWR4"/>
<name>A0A919JWR4_9ACTN</name>
<dbReference type="GO" id="GO:0020037">
    <property type="term" value="F:heme binding"/>
    <property type="evidence" value="ECO:0007669"/>
    <property type="project" value="InterPro"/>
</dbReference>
<dbReference type="Gene3D" id="1.10.630.10">
    <property type="entry name" value="Cytochrome P450"/>
    <property type="match status" value="1"/>
</dbReference>
<keyword evidence="4 8" id="KW-0479">Metal-binding</keyword>
<keyword evidence="10" id="KW-1185">Reference proteome</keyword>
<dbReference type="PANTHER" id="PTHR24286:SF24">
    <property type="entry name" value="LANOSTEROL 14-ALPHA DEMETHYLASE"/>
    <property type="match status" value="1"/>
</dbReference>
<comment type="cofactor">
    <cofactor evidence="1 8">
        <name>heme</name>
        <dbReference type="ChEBI" id="CHEBI:30413"/>
    </cofactor>
</comment>
<keyword evidence="5" id="KW-0560">Oxidoreductase</keyword>
<proteinExistence type="inferred from homology"/>
<dbReference type="CDD" id="cd00302">
    <property type="entry name" value="cytochrome_P450"/>
    <property type="match status" value="1"/>
</dbReference>
<evidence type="ECO:0000256" key="3">
    <source>
        <dbReference type="ARBA" id="ARBA00022617"/>
    </source>
</evidence>
<dbReference type="InterPro" id="IPR036396">
    <property type="entry name" value="Cyt_P450_sf"/>
</dbReference>
<evidence type="ECO:0000256" key="8">
    <source>
        <dbReference type="PIRSR" id="PIRSR602401-1"/>
    </source>
</evidence>
<evidence type="ECO:0000256" key="5">
    <source>
        <dbReference type="ARBA" id="ARBA00023002"/>
    </source>
</evidence>
<evidence type="ECO:0000256" key="2">
    <source>
        <dbReference type="ARBA" id="ARBA00010617"/>
    </source>
</evidence>
<gene>
    <name evidence="9" type="ORF">Ari01nite_21490</name>
</gene>
<dbReference type="GO" id="GO:0016705">
    <property type="term" value="F:oxidoreductase activity, acting on paired donors, with incorporation or reduction of molecular oxygen"/>
    <property type="evidence" value="ECO:0007669"/>
    <property type="project" value="InterPro"/>
</dbReference>
<dbReference type="SUPFAM" id="SSF48264">
    <property type="entry name" value="Cytochrome P450"/>
    <property type="match status" value="1"/>
</dbReference>
<dbReference type="GO" id="GO:0004497">
    <property type="term" value="F:monooxygenase activity"/>
    <property type="evidence" value="ECO:0007669"/>
    <property type="project" value="UniProtKB-KW"/>
</dbReference>
<dbReference type="PANTHER" id="PTHR24286">
    <property type="entry name" value="CYTOCHROME P450 26"/>
    <property type="match status" value="1"/>
</dbReference>
<dbReference type="InterPro" id="IPR002401">
    <property type="entry name" value="Cyt_P450_E_grp-I"/>
</dbReference>
<feature type="binding site" description="axial binding residue" evidence="8">
    <location>
        <position position="402"/>
    </location>
    <ligand>
        <name>heme</name>
        <dbReference type="ChEBI" id="CHEBI:30413"/>
    </ligand>
    <ligandPart>
        <name>Fe</name>
        <dbReference type="ChEBI" id="CHEBI:18248"/>
    </ligandPart>
</feature>
<dbReference type="PRINTS" id="PR00463">
    <property type="entry name" value="EP450I"/>
</dbReference>
<evidence type="ECO:0000313" key="10">
    <source>
        <dbReference type="Proteomes" id="UP000636960"/>
    </source>
</evidence>
<evidence type="ECO:0000256" key="7">
    <source>
        <dbReference type="ARBA" id="ARBA00023033"/>
    </source>
</evidence>
<dbReference type="GO" id="GO:0016125">
    <property type="term" value="P:sterol metabolic process"/>
    <property type="evidence" value="ECO:0007669"/>
    <property type="project" value="TreeGrafter"/>
</dbReference>
<dbReference type="Proteomes" id="UP000636960">
    <property type="component" value="Unassembled WGS sequence"/>
</dbReference>
<evidence type="ECO:0000256" key="4">
    <source>
        <dbReference type="ARBA" id="ARBA00022723"/>
    </source>
</evidence>
<dbReference type="Pfam" id="PF00067">
    <property type="entry name" value="p450"/>
    <property type="match status" value="1"/>
</dbReference>
<dbReference type="PRINTS" id="PR00385">
    <property type="entry name" value="P450"/>
</dbReference>
<sequence length="457" mass="51149">MRCVETPVVRGHPVLGNALRMAKDPAQFFVDCYREHGPVFRIRVLGREQAVLAGPEAAEFLGTQEGRESLRSREFWSGLVDEYGATRTLPGEDGASHKELRDIMRRGYSREAIADRLDELVAITDRNIDRSWRPGTTVPVLRSMQTLVTDQLGELMTGAARPEYVADIRLATTYIINVLVTRQRPRLLLRDPRYRRARRRVLELSERMIADRARVAAGADPGAAPGSAPGIKPAILLDDLMRANRERPTAMPDSDLLICATGPYVAGMDTVANTTAAMVYAVLKHPGVLQRVQQEAAELFARPSITERDLRGIPSIRGALMETMRLYPVAVVQMRTATRNFTFQGHRISAGETIYIGTTVPHFLEEFFPDPMRFDIDRYEKPRAEHLQTGAYSPYGRGQHVCLGKTLADVQMLVTMARMFHRLDLRLESPGYVLARKTSPNPGPALSFRVDVAGHRH</sequence>
<dbReference type="GO" id="GO:0005506">
    <property type="term" value="F:iron ion binding"/>
    <property type="evidence" value="ECO:0007669"/>
    <property type="project" value="InterPro"/>
</dbReference>
<keyword evidence="3 8" id="KW-0349">Heme</keyword>